<feature type="domain" description="NAD(P)-binding" evidence="1">
    <location>
        <begin position="7"/>
        <end position="113"/>
    </location>
</feature>
<dbReference type="PANTHER" id="PTHR43162">
    <property type="match status" value="1"/>
</dbReference>
<accession>A0A444MNM8</accession>
<dbReference type="Proteomes" id="UP000286701">
    <property type="component" value="Unassembled WGS sequence"/>
</dbReference>
<gene>
    <name evidence="2" type="ORF">EPL05_12085</name>
</gene>
<dbReference type="Gene3D" id="3.40.50.720">
    <property type="entry name" value="NAD(P)-binding Rossmann-like Domain"/>
    <property type="match status" value="1"/>
</dbReference>
<dbReference type="Pfam" id="PF13460">
    <property type="entry name" value="NAD_binding_10"/>
    <property type="match status" value="1"/>
</dbReference>
<dbReference type="RefSeq" id="WP_128534233.1">
    <property type="nucleotide sequence ID" value="NZ_SBIW01000005.1"/>
</dbReference>
<dbReference type="AlphaFoldDB" id="A0A444MNM8"/>
<reference evidence="2 3" key="1">
    <citation type="submission" date="2019-01" db="EMBL/GenBank/DDBJ databases">
        <title>Mucilaginibacter antarcticum sp. nov., isolated from antarctic soil.</title>
        <authorList>
            <person name="Yan Y.-Q."/>
            <person name="Du Z.-J."/>
        </authorList>
    </citation>
    <scope>NUCLEOTIDE SEQUENCE [LARGE SCALE GENOMIC DNA]</scope>
    <source>
        <strain evidence="2 3">F01003</strain>
    </source>
</reference>
<protein>
    <submittedName>
        <fullName evidence="2">NAD-dependent dehydratase</fullName>
    </submittedName>
</protein>
<keyword evidence="3" id="KW-1185">Reference proteome</keyword>
<dbReference type="InterPro" id="IPR051604">
    <property type="entry name" value="Ergot_Alk_Oxidoreductase"/>
</dbReference>
<evidence type="ECO:0000313" key="3">
    <source>
        <dbReference type="Proteomes" id="UP000286701"/>
    </source>
</evidence>
<proteinExistence type="predicted"/>
<dbReference type="InterPro" id="IPR036291">
    <property type="entry name" value="NAD(P)-bd_dom_sf"/>
</dbReference>
<evidence type="ECO:0000313" key="2">
    <source>
        <dbReference type="EMBL" id="RWY51612.1"/>
    </source>
</evidence>
<dbReference type="OrthoDB" id="2149806at2"/>
<dbReference type="InterPro" id="IPR016040">
    <property type="entry name" value="NAD(P)-bd_dom"/>
</dbReference>
<sequence>MKIILTGSLGNISKPLAEELIAIGHQVTVISSNAEKQTTIESMGAVPAIGSLKDDYFLTEVFSNADAVYTMVPPDFTAQDPLAHYFSIGNSYAKAINESGIKRVVNLSSWGAHLPKGTGIIEGSYHVEKIFAELADVSITHLRPTSFYYNMFHYMDMIKTSGIMGANFGGKDKVVMVSPLDIAAAAAEELVIIKKGIRYVASDERKCSEIASILGKAIGIPNLQWLTFSDQKVQDSMESHGVPLPIAIKLVELNSAIHNGLLREDYDLHPPQNMGKVKLEEFAKEFAFAYHQK</sequence>
<dbReference type="EMBL" id="SBIW01000005">
    <property type="protein sequence ID" value="RWY51612.1"/>
    <property type="molecule type" value="Genomic_DNA"/>
</dbReference>
<dbReference type="Gene3D" id="3.90.25.10">
    <property type="entry name" value="UDP-galactose 4-epimerase, domain 1"/>
    <property type="match status" value="1"/>
</dbReference>
<name>A0A444MNM8_9SPHI</name>
<comment type="caution">
    <text evidence="2">The sequence shown here is derived from an EMBL/GenBank/DDBJ whole genome shotgun (WGS) entry which is preliminary data.</text>
</comment>
<dbReference type="SUPFAM" id="SSF51735">
    <property type="entry name" value="NAD(P)-binding Rossmann-fold domains"/>
    <property type="match status" value="1"/>
</dbReference>
<evidence type="ECO:0000259" key="1">
    <source>
        <dbReference type="Pfam" id="PF13460"/>
    </source>
</evidence>
<dbReference type="PANTHER" id="PTHR43162:SF1">
    <property type="entry name" value="PRESTALK A DIFFERENTIATION PROTEIN A"/>
    <property type="match status" value="1"/>
</dbReference>
<organism evidence="2 3">
    <name type="scientific">Mucilaginibacter gilvus</name>
    <dbReference type="NCBI Taxonomy" id="2305909"/>
    <lineage>
        <taxon>Bacteria</taxon>
        <taxon>Pseudomonadati</taxon>
        <taxon>Bacteroidota</taxon>
        <taxon>Sphingobacteriia</taxon>
        <taxon>Sphingobacteriales</taxon>
        <taxon>Sphingobacteriaceae</taxon>
        <taxon>Mucilaginibacter</taxon>
    </lineage>
</organism>